<keyword evidence="3" id="KW-1185">Reference proteome</keyword>
<reference evidence="4" key="1">
    <citation type="submission" date="2016-06" db="UniProtKB">
        <authorList>
            <consortium name="WormBaseParasite"/>
        </authorList>
    </citation>
    <scope>IDENTIFICATION</scope>
</reference>
<evidence type="ECO:0000313" key="3">
    <source>
        <dbReference type="Proteomes" id="UP000271098"/>
    </source>
</evidence>
<dbReference type="WBParaSite" id="GPUH_0000082001-mRNA-1">
    <property type="protein sequence ID" value="GPUH_0000082001-mRNA-1"/>
    <property type="gene ID" value="GPUH_0000082001"/>
</dbReference>
<feature type="region of interest" description="Disordered" evidence="1">
    <location>
        <begin position="101"/>
        <end position="123"/>
    </location>
</feature>
<proteinExistence type="predicted"/>
<dbReference type="AlphaFoldDB" id="A0A183CWH9"/>
<evidence type="ECO:0000256" key="1">
    <source>
        <dbReference type="SAM" id="MobiDB-lite"/>
    </source>
</evidence>
<name>A0A183CWH9_9BILA</name>
<protein>
    <submittedName>
        <fullName evidence="2 4">Uncharacterized protein</fullName>
    </submittedName>
</protein>
<reference evidence="2 3" key="2">
    <citation type="submission" date="2018-11" db="EMBL/GenBank/DDBJ databases">
        <authorList>
            <consortium name="Pathogen Informatics"/>
        </authorList>
    </citation>
    <scope>NUCLEOTIDE SEQUENCE [LARGE SCALE GENOMIC DNA]</scope>
</reference>
<dbReference type="Proteomes" id="UP000271098">
    <property type="component" value="Unassembled WGS sequence"/>
</dbReference>
<sequence>MQRRPLANVQLRRAIIHLAPPCECEKEKEMQMKMATNRWSRRATAPPMQQRSRSACIIPACVRSSSVQQRRSVLLLLPLLRPPTVAERAPNRCVNEQEQWEGATLSSKQTDFGARTGTSKGRRGRDAALQQRCAALPEAGRSECCCCCPCSCCWGEGC</sequence>
<organism evidence="4">
    <name type="scientific">Gongylonema pulchrum</name>
    <dbReference type="NCBI Taxonomy" id="637853"/>
    <lineage>
        <taxon>Eukaryota</taxon>
        <taxon>Metazoa</taxon>
        <taxon>Ecdysozoa</taxon>
        <taxon>Nematoda</taxon>
        <taxon>Chromadorea</taxon>
        <taxon>Rhabditida</taxon>
        <taxon>Spirurina</taxon>
        <taxon>Spiruromorpha</taxon>
        <taxon>Spiruroidea</taxon>
        <taxon>Gongylonematidae</taxon>
        <taxon>Gongylonema</taxon>
    </lineage>
</organism>
<gene>
    <name evidence="2" type="ORF">GPUH_LOCUS820</name>
</gene>
<dbReference type="EMBL" id="UYRT01000833">
    <property type="protein sequence ID" value="VDK28799.1"/>
    <property type="molecule type" value="Genomic_DNA"/>
</dbReference>
<evidence type="ECO:0000313" key="2">
    <source>
        <dbReference type="EMBL" id="VDK28799.1"/>
    </source>
</evidence>
<evidence type="ECO:0000313" key="4">
    <source>
        <dbReference type="WBParaSite" id="GPUH_0000082001-mRNA-1"/>
    </source>
</evidence>
<accession>A0A183CWH9</accession>